<organism evidence="1">
    <name type="scientific">Arundo donax</name>
    <name type="common">Giant reed</name>
    <name type="synonym">Donax arundinaceus</name>
    <dbReference type="NCBI Taxonomy" id="35708"/>
    <lineage>
        <taxon>Eukaryota</taxon>
        <taxon>Viridiplantae</taxon>
        <taxon>Streptophyta</taxon>
        <taxon>Embryophyta</taxon>
        <taxon>Tracheophyta</taxon>
        <taxon>Spermatophyta</taxon>
        <taxon>Magnoliopsida</taxon>
        <taxon>Liliopsida</taxon>
        <taxon>Poales</taxon>
        <taxon>Poaceae</taxon>
        <taxon>PACMAD clade</taxon>
        <taxon>Arundinoideae</taxon>
        <taxon>Arundineae</taxon>
        <taxon>Arundo</taxon>
    </lineage>
</organism>
<reference evidence="1" key="2">
    <citation type="journal article" date="2015" name="Data Brief">
        <title>Shoot transcriptome of the giant reed, Arundo donax.</title>
        <authorList>
            <person name="Barrero R.A."/>
            <person name="Guerrero F.D."/>
            <person name="Moolhuijzen P."/>
            <person name="Goolsby J.A."/>
            <person name="Tidwell J."/>
            <person name="Bellgard S.E."/>
            <person name="Bellgard M.I."/>
        </authorList>
    </citation>
    <scope>NUCLEOTIDE SEQUENCE</scope>
    <source>
        <tissue evidence="1">Shoot tissue taken approximately 20 cm above the soil surface</tissue>
    </source>
</reference>
<proteinExistence type="predicted"/>
<dbReference type="AlphaFoldDB" id="A0A0A9CV48"/>
<sequence>MQGSPRISAISPSYTVLQFPNRILNQCTKTSMEFSILRVPVDRDTPFVLVFKPLKSCRMSKPSFIFRAATIRSRLTAP</sequence>
<protein>
    <submittedName>
        <fullName evidence="1">Uncharacterized protein</fullName>
    </submittedName>
</protein>
<accession>A0A0A9CV48</accession>
<name>A0A0A9CV48_ARUDO</name>
<evidence type="ECO:0000313" key="1">
    <source>
        <dbReference type="EMBL" id="JAD78313.1"/>
    </source>
</evidence>
<reference evidence="1" key="1">
    <citation type="submission" date="2014-09" db="EMBL/GenBank/DDBJ databases">
        <authorList>
            <person name="Magalhaes I.L.F."/>
            <person name="Oliveira U."/>
            <person name="Santos F.R."/>
            <person name="Vidigal T.H.D.A."/>
            <person name="Brescovit A.D."/>
            <person name="Santos A.J."/>
        </authorList>
    </citation>
    <scope>NUCLEOTIDE SEQUENCE</scope>
    <source>
        <tissue evidence="1">Shoot tissue taken approximately 20 cm above the soil surface</tissue>
    </source>
</reference>
<dbReference type="EMBL" id="GBRH01219582">
    <property type="protein sequence ID" value="JAD78313.1"/>
    <property type="molecule type" value="Transcribed_RNA"/>
</dbReference>